<accession>A0A3E2NW94</accession>
<dbReference type="OrthoDB" id="1099963at2"/>
<dbReference type="AlphaFoldDB" id="A0A3E2NW94"/>
<dbReference type="InterPro" id="IPR012373">
    <property type="entry name" value="Ferrdict_sens_TM"/>
</dbReference>
<evidence type="ECO:0000256" key="1">
    <source>
        <dbReference type="SAM" id="Phobius"/>
    </source>
</evidence>
<dbReference type="InterPro" id="IPR032508">
    <property type="entry name" value="FecR_C"/>
</dbReference>
<dbReference type="PANTHER" id="PTHR30273:SF2">
    <property type="entry name" value="PROTEIN FECR"/>
    <property type="match status" value="1"/>
</dbReference>
<evidence type="ECO:0000313" key="4">
    <source>
        <dbReference type="EMBL" id="RFZ85283.1"/>
    </source>
</evidence>
<evidence type="ECO:0000313" key="5">
    <source>
        <dbReference type="Proteomes" id="UP000260823"/>
    </source>
</evidence>
<proteinExistence type="predicted"/>
<dbReference type="EMBL" id="QWDE01000001">
    <property type="protein sequence ID" value="RFZ85283.1"/>
    <property type="molecule type" value="Genomic_DNA"/>
</dbReference>
<protein>
    <submittedName>
        <fullName evidence="4">FecR family protein</fullName>
    </submittedName>
</protein>
<feature type="domain" description="Protein FecR C-terminal" evidence="3">
    <location>
        <begin position="329"/>
        <end position="395"/>
    </location>
</feature>
<evidence type="ECO:0000259" key="3">
    <source>
        <dbReference type="Pfam" id="PF16344"/>
    </source>
</evidence>
<dbReference type="PANTHER" id="PTHR30273">
    <property type="entry name" value="PERIPLASMIC SIGNAL SENSOR AND SIGMA FACTOR ACTIVATOR FECR-RELATED"/>
    <property type="match status" value="1"/>
</dbReference>
<dbReference type="Gene3D" id="2.60.120.1440">
    <property type="match status" value="1"/>
</dbReference>
<keyword evidence="1" id="KW-0472">Membrane</keyword>
<dbReference type="Pfam" id="PF16344">
    <property type="entry name" value="FecR_C"/>
    <property type="match status" value="1"/>
</dbReference>
<keyword evidence="1" id="KW-0812">Transmembrane</keyword>
<dbReference type="GO" id="GO:0016989">
    <property type="term" value="F:sigma factor antagonist activity"/>
    <property type="evidence" value="ECO:0007669"/>
    <property type="project" value="TreeGrafter"/>
</dbReference>
<gene>
    <name evidence="4" type="ORF">DYU05_06700</name>
</gene>
<dbReference type="RefSeq" id="WP_117382183.1">
    <property type="nucleotide sequence ID" value="NZ_QWDE01000001.1"/>
</dbReference>
<dbReference type="FunFam" id="2.60.120.1440:FF:000001">
    <property type="entry name" value="Putative anti-sigma factor"/>
    <property type="match status" value="1"/>
</dbReference>
<evidence type="ECO:0000259" key="2">
    <source>
        <dbReference type="Pfam" id="PF04773"/>
    </source>
</evidence>
<comment type="caution">
    <text evidence="4">The sequence shown here is derived from an EMBL/GenBank/DDBJ whole genome shotgun (WGS) entry which is preliminary data.</text>
</comment>
<reference evidence="4 5" key="1">
    <citation type="submission" date="2018-08" db="EMBL/GenBank/DDBJ databases">
        <title>Mucilaginibacter terrae sp. nov., isolated from manganese diggings.</title>
        <authorList>
            <person name="Huang Y."/>
            <person name="Zhou Z."/>
        </authorList>
    </citation>
    <scope>NUCLEOTIDE SEQUENCE [LARGE SCALE GENOMIC DNA]</scope>
    <source>
        <strain evidence="4 5">ZH6</strain>
    </source>
</reference>
<feature type="transmembrane region" description="Helical" evidence="1">
    <location>
        <begin position="86"/>
        <end position="107"/>
    </location>
</feature>
<dbReference type="Pfam" id="PF04773">
    <property type="entry name" value="FecR"/>
    <property type="match status" value="1"/>
</dbReference>
<dbReference type="Proteomes" id="UP000260823">
    <property type="component" value="Unassembled WGS sequence"/>
</dbReference>
<name>A0A3E2NW94_9SPHI</name>
<keyword evidence="1" id="KW-1133">Transmembrane helix</keyword>
<keyword evidence="5" id="KW-1185">Reference proteome</keyword>
<dbReference type="InterPro" id="IPR006860">
    <property type="entry name" value="FecR"/>
</dbReference>
<organism evidence="4 5">
    <name type="scientific">Mucilaginibacter terrenus</name>
    <dbReference type="NCBI Taxonomy" id="2482727"/>
    <lineage>
        <taxon>Bacteria</taxon>
        <taxon>Pseudomonadati</taxon>
        <taxon>Bacteroidota</taxon>
        <taxon>Sphingobacteriia</taxon>
        <taxon>Sphingobacteriales</taxon>
        <taxon>Sphingobacteriaceae</taxon>
        <taxon>Mucilaginibacter</taxon>
    </lineage>
</organism>
<dbReference type="Gene3D" id="3.55.50.30">
    <property type="match status" value="1"/>
</dbReference>
<sequence length="396" mass="43487">MKTSRLRLRHLFDRYYNNTASQSERDELFAIIDAGQQDEELAHLISQTWDELNTTEPFFTKEKSASILSNITKQNESLGHQSKGSIIMWAKVAVAAMLIVCAGAAVFQQIKKRPAKQQVVARAKRPAHDALPGGNKAVLTLANGQTIVLDDAQNGTLAKQGATIIKKAADGQLVYNAAAAAETSDARAMNTIATPRGGQYQIILPDGSKVWLNAASSISFPAHFTGSSREVTITGEAYFEVTKNKAMPFRVKTNEAKIEVLGTHFNVMAYDDENVMKTTLLEGAVNISSGNFSAALKPGQQAQIHRSGQNRVVDDVDVDDETAWKNGIFQFRDAGIDVILRQASRWYDVDVTYKGKVPQREFTGHLSRNVRASELLKMLKYTGVNVEIEGTTIIVQ</sequence>
<feature type="domain" description="FecR protein" evidence="2">
    <location>
        <begin position="191"/>
        <end position="286"/>
    </location>
</feature>